<comment type="caution">
    <text evidence="7">The sequence shown here is derived from an EMBL/GenBank/DDBJ whole genome shotgun (WGS) entry which is preliminary data.</text>
</comment>
<comment type="similarity">
    <text evidence="1">Belongs to the transposase IS21/IS408/IS1162 family.</text>
</comment>
<keyword evidence="4" id="KW-0233">DNA recombination</keyword>
<proteinExistence type="inferred from homology"/>
<accession>A0ABS2RDI1</accession>
<evidence type="ECO:0000256" key="2">
    <source>
        <dbReference type="ARBA" id="ARBA00022578"/>
    </source>
</evidence>
<feature type="domain" description="Integrase catalytic" evidence="6">
    <location>
        <begin position="124"/>
        <end position="253"/>
    </location>
</feature>
<evidence type="ECO:0000256" key="3">
    <source>
        <dbReference type="ARBA" id="ARBA00023125"/>
    </source>
</evidence>
<keyword evidence="8" id="KW-1185">Reference proteome</keyword>
<dbReference type="Pfam" id="PF22483">
    <property type="entry name" value="Mu-transpos_C_2"/>
    <property type="match status" value="1"/>
</dbReference>
<gene>
    <name evidence="7" type="ORF">JOC94_004738</name>
</gene>
<dbReference type="InterPro" id="IPR036397">
    <property type="entry name" value="RNaseH_sf"/>
</dbReference>
<keyword evidence="3" id="KW-0238">DNA-binding</keyword>
<dbReference type="InterPro" id="IPR012337">
    <property type="entry name" value="RNaseH-like_sf"/>
</dbReference>
<dbReference type="SUPFAM" id="SSF53098">
    <property type="entry name" value="Ribonuclease H-like"/>
    <property type="match status" value="1"/>
</dbReference>
<evidence type="ECO:0000256" key="1">
    <source>
        <dbReference type="ARBA" id="ARBA00009277"/>
    </source>
</evidence>
<name>A0ABS2RDI1_9BACI</name>
<dbReference type="RefSeq" id="WP_077112926.1">
    <property type="nucleotide sequence ID" value="NZ_JAFBFH010000073.1"/>
</dbReference>
<evidence type="ECO:0000259" key="5">
    <source>
        <dbReference type="PROSITE" id="PS50531"/>
    </source>
</evidence>
<dbReference type="PANTHER" id="PTHR35004">
    <property type="entry name" value="TRANSPOSASE RV3428C-RELATED"/>
    <property type="match status" value="1"/>
</dbReference>
<evidence type="ECO:0000256" key="4">
    <source>
        <dbReference type="ARBA" id="ARBA00023172"/>
    </source>
</evidence>
<dbReference type="InterPro" id="IPR054353">
    <property type="entry name" value="IstA-like_C"/>
</dbReference>
<dbReference type="PROSITE" id="PS50994">
    <property type="entry name" value="INTEGRASE"/>
    <property type="match status" value="1"/>
</dbReference>
<evidence type="ECO:0000313" key="7">
    <source>
        <dbReference type="EMBL" id="MBM7717707.1"/>
    </source>
</evidence>
<dbReference type="NCBIfam" id="NF033546">
    <property type="entry name" value="transpos_IS21"/>
    <property type="match status" value="1"/>
</dbReference>
<sequence length="499" mass="58379">MLAVAQIDYIRHEVNQKGESYADVARRMEVDPRTVSKYANQEEFKRKKKQKRKARVMEPVKPIIDKWIKEDLKKKKKYQRTAKKMYEQLRDFHSFTGSDRTVRDYVSKRKKELKESMTEAALPLESIPGTAQVDFGTGPFNYDSETIDLPYLVMSFPYSNSFYFQVFPSENTECLLEGLQRMFQHMGGVPKTIRFDNLSPAVNKIFSKGERELTDTFERFVLHFGFQYEFCNPGKGNEKGHVEAMVKYVRNNFLLPENRIINVDHFNETLWEMAEKDRDRLHYDKKILQSKLFEEDLNSFLMLPEKGFECARYEELKSDKYGIVNVDTKQYSTSPRFAQQKIRVRITYNEIAILNEDNEVIAKHTRLYGVRRKSMIWQPYLDLLSKRPRAIKYSSIYNQFPSIWTDYLKNCTEEEQKNALRLLGELLKNDDFSLLNEALTMASSHGHPSTDQIKHCFYTVINQSNTYKEISPAINLPTMPAATRGLSHYDSLLQSGGVS</sequence>
<feature type="domain" description="HTH IS21-type" evidence="5">
    <location>
        <begin position="6"/>
        <end position="68"/>
    </location>
</feature>
<protein>
    <submittedName>
        <fullName evidence="7">Transposase</fullName>
    </submittedName>
</protein>
<evidence type="ECO:0000313" key="8">
    <source>
        <dbReference type="Proteomes" id="UP000823485"/>
    </source>
</evidence>
<evidence type="ECO:0000259" key="6">
    <source>
        <dbReference type="PROSITE" id="PS50994"/>
    </source>
</evidence>
<dbReference type="EMBL" id="JAFBFH010000073">
    <property type="protein sequence ID" value="MBM7717707.1"/>
    <property type="molecule type" value="Genomic_DNA"/>
</dbReference>
<organism evidence="7 8">
    <name type="scientific">Siminovitchia thermophila</name>
    <dbReference type="NCBI Taxonomy" id="1245522"/>
    <lineage>
        <taxon>Bacteria</taxon>
        <taxon>Bacillati</taxon>
        <taxon>Bacillota</taxon>
        <taxon>Bacilli</taxon>
        <taxon>Bacillales</taxon>
        <taxon>Bacillaceae</taxon>
        <taxon>Siminovitchia</taxon>
    </lineage>
</organism>
<keyword evidence="2" id="KW-0815">Transposition</keyword>
<dbReference type="InterPro" id="IPR001584">
    <property type="entry name" value="Integrase_cat-core"/>
</dbReference>
<dbReference type="Gene3D" id="3.30.420.10">
    <property type="entry name" value="Ribonuclease H-like superfamily/Ribonuclease H"/>
    <property type="match status" value="1"/>
</dbReference>
<dbReference type="InterPro" id="IPR017894">
    <property type="entry name" value="HTH_IS21_transposase_type"/>
</dbReference>
<reference evidence="7 8" key="1">
    <citation type="submission" date="2021-01" db="EMBL/GenBank/DDBJ databases">
        <title>Genomic Encyclopedia of Type Strains, Phase IV (KMG-IV): sequencing the most valuable type-strain genomes for metagenomic binning, comparative biology and taxonomic classification.</title>
        <authorList>
            <person name="Goeker M."/>
        </authorList>
    </citation>
    <scope>NUCLEOTIDE SEQUENCE [LARGE SCALE GENOMIC DNA]</scope>
    <source>
        <strain evidence="7 8">DSM 105453</strain>
    </source>
</reference>
<dbReference type="Proteomes" id="UP000823485">
    <property type="component" value="Unassembled WGS sequence"/>
</dbReference>
<dbReference type="PANTHER" id="PTHR35004:SF7">
    <property type="entry name" value="INTEGRASE PROTEIN"/>
    <property type="match status" value="1"/>
</dbReference>
<dbReference type="PROSITE" id="PS50531">
    <property type="entry name" value="HTH_IS21"/>
    <property type="match status" value="1"/>
</dbReference>